<keyword evidence="3" id="KW-0812">Transmembrane</keyword>
<protein>
    <recommendedName>
        <fullName evidence="2">1,4-alpha-D-glucan glucanohydrolase</fullName>
    </recommendedName>
</protein>
<dbReference type="PANTHER" id="PTHR43447">
    <property type="entry name" value="ALPHA-AMYLASE"/>
    <property type="match status" value="1"/>
</dbReference>
<dbReference type="Gene3D" id="3.20.20.80">
    <property type="entry name" value="Glycosidases"/>
    <property type="match status" value="1"/>
</dbReference>
<dbReference type="InterPro" id="IPR017853">
    <property type="entry name" value="GH"/>
</dbReference>
<name>A0A4Y1S0H4_PRUDU</name>
<dbReference type="GO" id="GO:0005975">
    <property type="term" value="P:carbohydrate metabolic process"/>
    <property type="evidence" value="ECO:0007669"/>
    <property type="project" value="InterPro"/>
</dbReference>
<evidence type="ECO:0000313" key="5">
    <source>
        <dbReference type="EMBL" id="BBH09563.1"/>
    </source>
</evidence>
<keyword evidence="3" id="KW-0472">Membrane</keyword>
<sequence>MSSHMGQCGFYTYSIGALLTWETRRKDFSVMMAHHIQRTMIRLPKFFSSVLMLGSLLLTLVGLSFHSKVKKQKLEDNQTDPSLFHTQLILRELIQDLLFRRKAFESRTILRYYPTQPCGKYLKTSIDIGGGYDKGFNWESWKKEGGWYNSLRKSVPELASSGITHVWLPPPSQAASNEGYLPGRLYDLSASKYGNQDELKSLISAFHGSGIQAVADIVINHRTAETQDERGWCHFEGGTPDGRLDWGPSLICSDDIKCSDGKGNPDTGADYDAAPDIDHKNTRVQKELSDWMNWLKTEIGFSGWRFDFVKGYSPC</sequence>
<dbReference type="SUPFAM" id="SSF51445">
    <property type="entry name" value="(Trans)glycosidases"/>
    <property type="match status" value="1"/>
</dbReference>
<keyword evidence="3" id="KW-1133">Transmembrane helix</keyword>
<feature type="transmembrane region" description="Helical" evidence="3">
    <location>
        <begin position="46"/>
        <end position="65"/>
    </location>
</feature>
<gene>
    <name evidence="5" type="ORF">Prudu_022094</name>
</gene>
<evidence type="ECO:0000259" key="4">
    <source>
        <dbReference type="SMART" id="SM00642"/>
    </source>
</evidence>
<organism evidence="5">
    <name type="scientific">Prunus dulcis</name>
    <name type="common">Almond</name>
    <name type="synonym">Amygdalus dulcis</name>
    <dbReference type="NCBI Taxonomy" id="3755"/>
    <lineage>
        <taxon>Eukaryota</taxon>
        <taxon>Viridiplantae</taxon>
        <taxon>Streptophyta</taxon>
        <taxon>Embryophyta</taxon>
        <taxon>Tracheophyta</taxon>
        <taxon>Spermatophyta</taxon>
        <taxon>Magnoliopsida</taxon>
        <taxon>eudicotyledons</taxon>
        <taxon>Gunneridae</taxon>
        <taxon>Pentapetalae</taxon>
        <taxon>rosids</taxon>
        <taxon>fabids</taxon>
        <taxon>Rosales</taxon>
        <taxon>Rosaceae</taxon>
        <taxon>Amygdaloideae</taxon>
        <taxon>Amygdaleae</taxon>
        <taxon>Prunus</taxon>
    </lineage>
</organism>
<dbReference type="AlphaFoldDB" id="A0A4Y1S0H4"/>
<dbReference type="GO" id="GO:0016020">
    <property type="term" value="C:membrane"/>
    <property type="evidence" value="ECO:0007669"/>
    <property type="project" value="UniProtKB-SubCell"/>
</dbReference>
<dbReference type="EMBL" id="AP019304">
    <property type="protein sequence ID" value="BBH09563.1"/>
    <property type="molecule type" value="Genomic_DNA"/>
</dbReference>
<dbReference type="Pfam" id="PF00128">
    <property type="entry name" value="Alpha-amylase"/>
    <property type="match status" value="1"/>
</dbReference>
<evidence type="ECO:0000256" key="3">
    <source>
        <dbReference type="SAM" id="Phobius"/>
    </source>
</evidence>
<reference evidence="5" key="1">
    <citation type="journal article" date="2019" name="Science">
        <title>Mutation of a bHLH transcription factor allowed almond domestication.</title>
        <authorList>
            <person name="Sanchez-Perez R."/>
            <person name="Pavan S."/>
            <person name="Mazzeo R."/>
            <person name="Moldovan C."/>
            <person name="Aiese Cigliano R."/>
            <person name="Del Cueto J."/>
            <person name="Ricciardi F."/>
            <person name="Lotti C."/>
            <person name="Ricciardi L."/>
            <person name="Dicenta F."/>
            <person name="Lopez-Marques R.L."/>
            <person name="Lindberg Moller B."/>
        </authorList>
    </citation>
    <scope>NUCLEOTIDE SEQUENCE</scope>
</reference>
<proteinExistence type="inferred from homology"/>
<dbReference type="SMART" id="SM00642">
    <property type="entry name" value="Aamy"/>
    <property type="match status" value="1"/>
</dbReference>
<feature type="domain" description="Glycosyl hydrolase family 13 catalytic" evidence="4">
    <location>
        <begin position="130"/>
        <end position="315"/>
    </location>
</feature>
<dbReference type="InterPro" id="IPR006047">
    <property type="entry name" value="GH13_cat_dom"/>
</dbReference>
<accession>A0A4Y1S0H4</accession>
<evidence type="ECO:0000256" key="1">
    <source>
        <dbReference type="ARBA" id="ARBA00008061"/>
    </source>
</evidence>
<comment type="similarity">
    <text evidence="1">Belongs to the glycosyl hydrolase 13 family.</text>
</comment>
<evidence type="ECO:0000256" key="2">
    <source>
        <dbReference type="ARBA" id="ARBA00030238"/>
    </source>
</evidence>